<dbReference type="InterPro" id="IPR008909">
    <property type="entry name" value="DALR_anticod-bd"/>
</dbReference>
<keyword evidence="6 10" id="KW-0067">ATP-binding</keyword>
<dbReference type="RefSeq" id="WP_168059479.1">
    <property type="nucleotide sequence ID" value="NZ_VTOW01000002.1"/>
</dbReference>
<proteinExistence type="inferred from homology"/>
<keyword evidence="8 10" id="KW-0030">Aminoacyl-tRNA synthetase</keyword>
<dbReference type="EMBL" id="VTOW01000002">
    <property type="protein sequence ID" value="NKE71128.1"/>
    <property type="molecule type" value="Genomic_DNA"/>
</dbReference>
<feature type="compositionally biased region" description="Low complexity" evidence="11">
    <location>
        <begin position="7"/>
        <end position="23"/>
    </location>
</feature>
<dbReference type="InterPro" id="IPR006194">
    <property type="entry name" value="Gly-tRNA-synth_heterodimer"/>
</dbReference>
<evidence type="ECO:0000256" key="7">
    <source>
        <dbReference type="ARBA" id="ARBA00022917"/>
    </source>
</evidence>
<accession>A0A7X6DPR3</accession>
<comment type="subunit">
    <text evidence="10">Tetramer of two alpha and two beta subunits.</text>
</comment>
<organism evidence="13 14">
    <name type="scientific">Candidatus Manganitrophus noduliformans</name>
    <dbReference type="NCBI Taxonomy" id="2606439"/>
    <lineage>
        <taxon>Bacteria</taxon>
        <taxon>Pseudomonadati</taxon>
        <taxon>Nitrospirota</taxon>
        <taxon>Nitrospiria</taxon>
        <taxon>Candidatus Troglogloeales</taxon>
        <taxon>Candidatus Manganitrophaceae</taxon>
        <taxon>Candidatus Manganitrophus</taxon>
    </lineage>
</organism>
<keyword evidence="14" id="KW-1185">Reference proteome</keyword>
<dbReference type="PANTHER" id="PTHR30075:SF2">
    <property type="entry name" value="GLYCINE--TRNA LIGASE, CHLOROPLASTIC_MITOCHONDRIAL 2"/>
    <property type="match status" value="1"/>
</dbReference>
<feature type="domain" description="DALR anticodon binding" evidence="12">
    <location>
        <begin position="633"/>
        <end position="709"/>
    </location>
</feature>
<evidence type="ECO:0000256" key="2">
    <source>
        <dbReference type="ARBA" id="ARBA00008226"/>
    </source>
</evidence>
<keyword evidence="4 10" id="KW-0436">Ligase</keyword>
<keyword evidence="5 10" id="KW-0547">Nucleotide-binding</keyword>
<dbReference type="NCBIfam" id="TIGR00211">
    <property type="entry name" value="glyS"/>
    <property type="match status" value="1"/>
</dbReference>
<evidence type="ECO:0000256" key="1">
    <source>
        <dbReference type="ARBA" id="ARBA00004496"/>
    </source>
</evidence>
<protein>
    <recommendedName>
        <fullName evidence="10">Glycine--tRNA ligase beta subunit</fullName>
        <ecNumber evidence="10">6.1.1.14</ecNumber>
    </recommendedName>
    <alternativeName>
        <fullName evidence="10">Glycyl-tRNA synthetase beta subunit</fullName>
        <shortName evidence="10">GlyRS</shortName>
    </alternativeName>
</protein>
<dbReference type="GO" id="GO:0005524">
    <property type="term" value="F:ATP binding"/>
    <property type="evidence" value="ECO:0007669"/>
    <property type="project" value="UniProtKB-UniRule"/>
</dbReference>
<evidence type="ECO:0000259" key="12">
    <source>
        <dbReference type="Pfam" id="PF05746"/>
    </source>
</evidence>
<comment type="caution">
    <text evidence="13">The sequence shown here is derived from an EMBL/GenBank/DDBJ whole genome shotgun (WGS) entry which is preliminary data.</text>
</comment>
<evidence type="ECO:0000256" key="4">
    <source>
        <dbReference type="ARBA" id="ARBA00022598"/>
    </source>
</evidence>
<keyword evidence="3 10" id="KW-0963">Cytoplasm</keyword>
<dbReference type="GO" id="GO:0004820">
    <property type="term" value="F:glycine-tRNA ligase activity"/>
    <property type="evidence" value="ECO:0007669"/>
    <property type="project" value="UniProtKB-UniRule"/>
</dbReference>
<evidence type="ECO:0000313" key="13">
    <source>
        <dbReference type="EMBL" id="NKE71128.1"/>
    </source>
</evidence>
<dbReference type="GO" id="GO:0006420">
    <property type="term" value="P:arginyl-tRNA aminoacylation"/>
    <property type="evidence" value="ECO:0007669"/>
    <property type="project" value="InterPro"/>
</dbReference>
<gene>
    <name evidence="10" type="primary">glyS</name>
    <name evidence="13" type="ORF">MNODULE_10310</name>
</gene>
<reference evidence="13 14" key="1">
    <citation type="journal article" date="2020" name="Nature">
        <title>Bacterial chemolithoautotrophy via manganese oxidation.</title>
        <authorList>
            <person name="Yu H."/>
            <person name="Leadbetter J.R."/>
        </authorList>
    </citation>
    <scope>NUCLEOTIDE SEQUENCE [LARGE SCALE GENOMIC DNA]</scope>
    <source>
        <strain evidence="13 14">Mn-1</strain>
    </source>
</reference>
<comment type="subcellular location">
    <subcellularLocation>
        <location evidence="1 10">Cytoplasm</location>
    </subcellularLocation>
</comment>
<dbReference type="PROSITE" id="PS50861">
    <property type="entry name" value="AA_TRNA_LIGASE_II_GLYAB"/>
    <property type="match status" value="1"/>
</dbReference>
<dbReference type="InterPro" id="IPR015944">
    <property type="entry name" value="Gly-tRNA-synth_bsu"/>
</dbReference>
<evidence type="ECO:0000256" key="10">
    <source>
        <dbReference type="HAMAP-Rule" id="MF_00255"/>
    </source>
</evidence>
<dbReference type="Pfam" id="PF02092">
    <property type="entry name" value="tRNA_synt_2f"/>
    <property type="match status" value="1"/>
</dbReference>
<dbReference type="GO" id="GO:0005829">
    <property type="term" value="C:cytosol"/>
    <property type="evidence" value="ECO:0007669"/>
    <property type="project" value="TreeGrafter"/>
</dbReference>
<dbReference type="AlphaFoldDB" id="A0A7X6DPR3"/>
<dbReference type="SUPFAM" id="SSF109604">
    <property type="entry name" value="HD-domain/PDEase-like"/>
    <property type="match status" value="1"/>
</dbReference>
<keyword evidence="7 10" id="KW-0648">Protein biosynthesis</keyword>
<evidence type="ECO:0000256" key="8">
    <source>
        <dbReference type="ARBA" id="ARBA00023146"/>
    </source>
</evidence>
<evidence type="ECO:0000256" key="5">
    <source>
        <dbReference type="ARBA" id="ARBA00022741"/>
    </source>
</evidence>
<evidence type="ECO:0000256" key="6">
    <source>
        <dbReference type="ARBA" id="ARBA00022840"/>
    </source>
</evidence>
<name>A0A7X6DPR3_9BACT</name>
<evidence type="ECO:0000313" key="14">
    <source>
        <dbReference type="Proteomes" id="UP000534783"/>
    </source>
</evidence>
<sequence length="729" mass="81170">MPRSTSKKGTGAGATKKGRTTTAKPKEKSSQELLVEIGVEEIPSNIMAAALQQLREETAARLAPLGIPFDPPQVYGTPRRLILYLSQLAPQQETRIETVSGPAKKVGFDPQGNPTSAALGFAKSQGVAVSDLKVRQTEKGEYLFVEREVRGEATVVLLKKILPEIFSSLDFPRSMRWNGEGVAFVRPIRWIVALYGGEVVPFSYAGVKTDRISYGHRILSPGPFRVADFSDYRKKIRKASVLIDPKERYDLIVQEMADLAAEKKGRIEEDETLVWQAAFMVEYPKAVCGSFDLSFLEVPKEVIIAPMKEHQGYFPLEASDGKLLPNFITIVNNPSPKSETIRKGNERVLRARLVDAKFYFEKDRKSSLRNKVEGLTGVTFQEKLGTLYEKTQRLIHLSGFIAKQVDVPGEDAVQEAAMLCKADLVAGVVREFPSLQGTMGKIYAEMDGESRSIAVAIEEHYLPRYSGGALPRTPIGQVLAVADKLDTIVGCFGVGLIPSGSEDPYALRRQGLGLIQILVADGSPLRPLSLQAAISESIRLYEGQRKFSAGRVAEEVNTFLKQRVASYLQSEGVRYDLIDAVLARKLDRPHVMVDFARALVRFSTQPLFGPLMISFKRAIRILPKGFSGEVNVPLLKENVEKELHEAIHTVNKGIGDYWTKGRYEQILEMLATLYVPLNRFFEGVMVMDPNEEIRENRLSLLSWVRTLFNEFGDFSKIVEGESSPKPEQK</sequence>
<evidence type="ECO:0000256" key="3">
    <source>
        <dbReference type="ARBA" id="ARBA00022490"/>
    </source>
</evidence>
<dbReference type="PRINTS" id="PR01045">
    <property type="entry name" value="TRNASYNTHGB"/>
</dbReference>
<dbReference type="EC" id="6.1.1.14" evidence="10"/>
<comment type="catalytic activity">
    <reaction evidence="9 10">
        <text>tRNA(Gly) + glycine + ATP = glycyl-tRNA(Gly) + AMP + diphosphate</text>
        <dbReference type="Rhea" id="RHEA:16013"/>
        <dbReference type="Rhea" id="RHEA-COMP:9664"/>
        <dbReference type="Rhea" id="RHEA-COMP:9683"/>
        <dbReference type="ChEBI" id="CHEBI:30616"/>
        <dbReference type="ChEBI" id="CHEBI:33019"/>
        <dbReference type="ChEBI" id="CHEBI:57305"/>
        <dbReference type="ChEBI" id="CHEBI:78442"/>
        <dbReference type="ChEBI" id="CHEBI:78522"/>
        <dbReference type="ChEBI" id="CHEBI:456215"/>
        <dbReference type="EC" id="6.1.1.14"/>
    </reaction>
</comment>
<dbReference type="Pfam" id="PF05746">
    <property type="entry name" value="DALR_1"/>
    <property type="match status" value="1"/>
</dbReference>
<comment type="similarity">
    <text evidence="2 10">Belongs to the class-II aminoacyl-tRNA synthetase family.</text>
</comment>
<evidence type="ECO:0000256" key="9">
    <source>
        <dbReference type="ARBA" id="ARBA00047937"/>
    </source>
</evidence>
<dbReference type="GO" id="GO:0006426">
    <property type="term" value="P:glycyl-tRNA aminoacylation"/>
    <property type="evidence" value="ECO:0007669"/>
    <property type="project" value="UniProtKB-UniRule"/>
</dbReference>
<dbReference type="Proteomes" id="UP000534783">
    <property type="component" value="Unassembled WGS sequence"/>
</dbReference>
<feature type="region of interest" description="Disordered" evidence="11">
    <location>
        <begin position="1"/>
        <end position="30"/>
    </location>
</feature>
<dbReference type="GO" id="GO:0004814">
    <property type="term" value="F:arginine-tRNA ligase activity"/>
    <property type="evidence" value="ECO:0007669"/>
    <property type="project" value="InterPro"/>
</dbReference>
<evidence type="ECO:0000256" key="11">
    <source>
        <dbReference type="SAM" id="MobiDB-lite"/>
    </source>
</evidence>
<dbReference type="PANTHER" id="PTHR30075">
    <property type="entry name" value="GLYCYL-TRNA SYNTHETASE"/>
    <property type="match status" value="1"/>
</dbReference>
<dbReference type="HAMAP" id="MF_00255">
    <property type="entry name" value="Gly_tRNA_synth_beta"/>
    <property type="match status" value="1"/>
</dbReference>